<dbReference type="GO" id="GO:0016020">
    <property type="term" value="C:membrane"/>
    <property type="evidence" value="ECO:0007669"/>
    <property type="project" value="UniProtKB-SubCell"/>
</dbReference>
<accession>A0AAJ0DCZ8</accession>
<dbReference type="Gene3D" id="1.20.1740.10">
    <property type="entry name" value="Amino acid/polyamine transporter I"/>
    <property type="match status" value="1"/>
</dbReference>
<keyword evidence="3 7" id="KW-0812">Transmembrane</keyword>
<feature type="region of interest" description="Disordered" evidence="6">
    <location>
        <begin position="1"/>
        <end position="49"/>
    </location>
</feature>
<dbReference type="AlphaFoldDB" id="A0AAJ0DCZ8"/>
<reference evidence="8" key="1">
    <citation type="submission" date="2023-04" db="EMBL/GenBank/DDBJ databases">
        <title>Black Yeasts Isolated from many extreme environments.</title>
        <authorList>
            <person name="Coleine C."/>
            <person name="Stajich J.E."/>
            <person name="Selbmann L."/>
        </authorList>
    </citation>
    <scope>NUCLEOTIDE SEQUENCE</scope>
    <source>
        <strain evidence="8">CCFEE 5312</strain>
    </source>
</reference>
<feature type="compositionally biased region" description="Basic and acidic residues" evidence="6">
    <location>
        <begin position="19"/>
        <end position="34"/>
    </location>
</feature>
<feature type="compositionally biased region" description="Polar residues" evidence="6">
    <location>
        <begin position="1"/>
        <end position="11"/>
    </location>
</feature>
<evidence type="ECO:0000256" key="7">
    <source>
        <dbReference type="SAM" id="Phobius"/>
    </source>
</evidence>
<evidence type="ECO:0000256" key="1">
    <source>
        <dbReference type="ARBA" id="ARBA00004141"/>
    </source>
</evidence>
<evidence type="ECO:0000256" key="2">
    <source>
        <dbReference type="ARBA" id="ARBA00022448"/>
    </source>
</evidence>
<feature type="transmembrane region" description="Helical" evidence="7">
    <location>
        <begin position="226"/>
        <end position="243"/>
    </location>
</feature>
<comment type="subcellular location">
    <subcellularLocation>
        <location evidence="1">Membrane</location>
        <topology evidence="1">Multi-pass membrane protein</topology>
    </subcellularLocation>
</comment>
<feature type="transmembrane region" description="Helical" evidence="7">
    <location>
        <begin position="431"/>
        <end position="455"/>
    </location>
</feature>
<feature type="transmembrane region" description="Helical" evidence="7">
    <location>
        <begin position="162"/>
        <end position="183"/>
    </location>
</feature>
<proteinExistence type="predicted"/>
<feature type="transmembrane region" description="Helical" evidence="7">
    <location>
        <begin position="70"/>
        <end position="92"/>
    </location>
</feature>
<dbReference type="PANTHER" id="PTHR45649">
    <property type="entry name" value="AMINO-ACID PERMEASE BAT1"/>
    <property type="match status" value="1"/>
</dbReference>
<feature type="transmembrane region" description="Helical" evidence="7">
    <location>
        <begin position="263"/>
        <end position="284"/>
    </location>
</feature>
<dbReference type="PANTHER" id="PTHR45649:SF4">
    <property type="entry name" value="TRANSPORTER, PUTATIVE (EUROFUNG)-RELATED"/>
    <property type="match status" value="1"/>
</dbReference>
<dbReference type="InterPro" id="IPR002293">
    <property type="entry name" value="AA/rel_permease1"/>
</dbReference>
<keyword evidence="9" id="KW-1185">Reference proteome</keyword>
<sequence length="542" mass="59777">MADVNSHSVSPATDDFEMADQKAPRYEVGEKTISEDDVDHDPAFEGTKSAPEDRLNMQRMGKKQQLIRHFRLLSTVSFVAMATAAWEIGIFLTTQGLVDGGRAGLLWSVVWNFVGFCPIYLSMAEMASMAPTAGGQYHWVSEFAHPILQKPLSYMTGWISTMAWQAGNAIGVFLTGTLLQVVILENNPNYLFPAWHGSLFVIACILLVGCINVFGAKLIPKLQNFIFGLHVLAYVCFIVPIWVNAPKASAKKVFTEFSNTGGWSSMGFAVLAGQLSGIYTQVGVDTAAHMSEEVKSASKSVPRAMMSVYVINFCLIFPAIVTLCFAMPDLDAALADPSLYATVYVLRQSMSVAWTTVVLVMIICLLICSNVSYLTAVTRDLFAFARDGGFPFSDWISYVHPRLHIPVNAVIVTSVISFILSLIYIGSTVAFYAITSLLTVALLQCYLFSIGSILWRRIYHPDTLPPTHFSLGKFGIPVNIAAVIYSAWAFFWSFWPMFTPVTAGGFNWASVIFAAVLMFAGVWYLFRAKNVYKGPVVLVRQQ</sequence>
<keyword evidence="5 7" id="KW-0472">Membrane</keyword>
<dbReference type="PIRSF" id="PIRSF006060">
    <property type="entry name" value="AA_transporter"/>
    <property type="match status" value="1"/>
</dbReference>
<dbReference type="EMBL" id="JAWDJX010000024">
    <property type="protein sequence ID" value="KAK3051702.1"/>
    <property type="molecule type" value="Genomic_DNA"/>
</dbReference>
<organism evidence="8 9">
    <name type="scientific">Extremus antarcticus</name>
    <dbReference type="NCBI Taxonomy" id="702011"/>
    <lineage>
        <taxon>Eukaryota</taxon>
        <taxon>Fungi</taxon>
        <taxon>Dikarya</taxon>
        <taxon>Ascomycota</taxon>
        <taxon>Pezizomycotina</taxon>
        <taxon>Dothideomycetes</taxon>
        <taxon>Dothideomycetidae</taxon>
        <taxon>Mycosphaerellales</taxon>
        <taxon>Extremaceae</taxon>
        <taxon>Extremus</taxon>
    </lineage>
</organism>
<protein>
    <recommendedName>
        <fullName evidence="10">Amino acid transporter</fullName>
    </recommendedName>
</protein>
<feature type="transmembrane region" description="Helical" evidence="7">
    <location>
        <begin position="507"/>
        <end position="526"/>
    </location>
</feature>
<evidence type="ECO:0000256" key="4">
    <source>
        <dbReference type="ARBA" id="ARBA00022989"/>
    </source>
</evidence>
<name>A0AAJ0DCZ8_9PEZI</name>
<evidence type="ECO:0000256" key="5">
    <source>
        <dbReference type="ARBA" id="ARBA00023136"/>
    </source>
</evidence>
<keyword evidence="4 7" id="KW-1133">Transmembrane helix</keyword>
<dbReference type="Pfam" id="PF13520">
    <property type="entry name" value="AA_permease_2"/>
    <property type="match status" value="1"/>
</dbReference>
<keyword evidence="2" id="KW-0813">Transport</keyword>
<feature type="transmembrane region" description="Helical" evidence="7">
    <location>
        <begin position="476"/>
        <end position="495"/>
    </location>
</feature>
<feature type="transmembrane region" description="Helical" evidence="7">
    <location>
        <begin position="195"/>
        <end position="214"/>
    </location>
</feature>
<dbReference type="GO" id="GO:0022857">
    <property type="term" value="F:transmembrane transporter activity"/>
    <property type="evidence" value="ECO:0007669"/>
    <property type="project" value="InterPro"/>
</dbReference>
<feature type="transmembrane region" description="Helical" evidence="7">
    <location>
        <begin position="405"/>
        <end position="425"/>
    </location>
</feature>
<dbReference type="Proteomes" id="UP001271007">
    <property type="component" value="Unassembled WGS sequence"/>
</dbReference>
<feature type="transmembrane region" description="Helical" evidence="7">
    <location>
        <begin position="305"/>
        <end position="328"/>
    </location>
</feature>
<comment type="caution">
    <text evidence="8">The sequence shown here is derived from an EMBL/GenBank/DDBJ whole genome shotgun (WGS) entry which is preliminary data.</text>
</comment>
<evidence type="ECO:0000256" key="6">
    <source>
        <dbReference type="SAM" id="MobiDB-lite"/>
    </source>
</evidence>
<gene>
    <name evidence="8" type="ORF">LTR09_007002</name>
</gene>
<evidence type="ECO:0000313" key="8">
    <source>
        <dbReference type="EMBL" id="KAK3051702.1"/>
    </source>
</evidence>
<evidence type="ECO:0000256" key="3">
    <source>
        <dbReference type="ARBA" id="ARBA00022692"/>
    </source>
</evidence>
<evidence type="ECO:0000313" key="9">
    <source>
        <dbReference type="Proteomes" id="UP001271007"/>
    </source>
</evidence>
<evidence type="ECO:0008006" key="10">
    <source>
        <dbReference type="Google" id="ProtNLM"/>
    </source>
</evidence>
<feature type="transmembrane region" description="Helical" evidence="7">
    <location>
        <begin position="352"/>
        <end position="376"/>
    </location>
</feature>
<feature type="transmembrane region" description="Helical" evidence="7">
    <location>
        <begin position="104"/>
        <end position="121"/>
    </location>
</feature>